<name>A0A9P5XSU8_9AGAR</name>
<proteinExistence type="predicted"/>
<feature type="compositionally biased region" description="Polar residues" evidence="1">
    <location>
        <begin position="148"/>
        <end position="168"/>
    </location>
</feature>
<reference evidence="2" key="1">
    <citation type="submission" date="2020-11" db="EMBL/GenBank/DDBJ databases">
        <authorList>
            <consortium name="DOE Joint Genome Institute"/>
            <person name="Ahrendt S."/>
            <person name="Riley R."/>
            <person name="Andreopoulos W."/>
            <person name="Labutti K."/>
            <person name="Pangilinan J."/>
            <person name="Ruiz-Duenas F.J."/>
            <person name="Barrasa J.M."/>
            <person name="Sanchez-Garcia M."/>
            <person name="Camarero S."/>
            <person name="Miyauchi S."/>
            <person name="Serrano A."/>
            <person name="Linde D."/>
            <person name="Babiker R."/>
            <person name="Drula E."/>
            <person name="Ayuso-Fernandez I."/>
            <person name="Pacheco R."/>
            <person name="Padilla G."/>
            <person name="Ferreira P."/>
            <person name="Barriuso J."/>
            <person name="Kellner H."/>
            <person name="Castanera R."/>
            <person name="Alfaro M."/>
            <person name="Ramirez L."/>
            <person name="Pisabarro A.G."/>
            <person name="Kuo A."/>
            <person name="Tritt A."/>
            <person name="Lipzen A."/>
            <person name="He G."/>
            <person name="Yan M."/>
            <person name="Ng V."/>
            <person name="Cullen D."/>
            <person name="Martin F."/>
            <person name="Rosso M.-N."/>
            <person name="Henrissat B."/>
            <person name="Hibbett D."/>
            <person name="Martinez A.T."/>
            <person name="Grigoriev I.V."/>
        </authorList>
    </citation>
    <scope>NUCLEOTIDE SEQUENCE</scope>
    <source>
        <strain evidence="2">MF-IS2</strain>
    </source>
</reference>
<sequence>MSYLMNVPSCTDSDDSINGRHPDASEPSPLPDIVSVSGSSSSTGMKPPQPVRTSIPRKSYSSATAIPKELVPPGAIDSLESSPPPDGASSSSSTSSTSKVQARTSSRARMPYPAKERLAESAAKRRMAESTETWEEWKEKSRRLYGTGDNSRLRNSSSGSTLNGTPPSHSAPPTRDSSDIPRLAPESRLGPDPPPMVAPTHDRGPQLPPPATTGPLTGPGSAFLQGPGGPFPRPPPPTTTPPTHPTPAASTSSSAAPVPSGRTIYSTDDHVENED</sequence>
<feature type="compositionally biased region" description="Basic and acidic residues" evidence="1">
    <location>
        <begin position="114"/>
        <end position="139"/>
    </location>
</feature>
<dbReference type="AlphaFoldDB" id="A0A9P5XSU8"/>
<accession>A0A9P5XSU8</accession>
<feature type="region of interest" description="Disordered" evidence="1">
    <location>
        <begin position="1"/>
        <end position="275"/>
    </location>
</feature>
<evidence type="ECO:0000313" key="2">
    <source>
        <dbReference type="EMBL" id="KAF9454786.1"/>
    </source>
</evidence>
<organism evidence="2 3">
    <name type="scientific">Macrolepiota fuliginosa MF-IS2</name>
    <dbReference type="NCBI Taxonomy" id="1400762"/>
    <lineage>
        <taxon>Eukaryota</taxon>
        <taxon>Fungi</taxon>
        <taxon>Dikarya</taxon>
        <taxon>Basidiomycota</taxon>
        <taxon>Agaricomycotina</taxon>
        <taxon>Agaricomycetes</taxon>
        <taxon>Agaricomycetidae</taxon>
        <taxon>Agaricales</taxon>
        <taxon>Agaricineae</taxon>
        <taxon>Agaricaceae</taxon>
        <taxon>Macrolepiota</taxon>
    </lineage>
</organism>
<evidence type="ECO:0000256" key="1">
    <source>
        <dbReference type="SAM" id="MobiDB-lite"/>
    </source>
</evidence>
<feature type="compositionally biased region" description="Low complexity" evidence="1">
    <location>
        <begin position="89"/>
        <end position="98"/>
    </location>
</feature>
<feature type="compositionally biased region" description="Low complexity" evidence="1">
    <location>
        <begin position="246"/>
        <end position="261"/>
    </location>
</feature>
<gene>
    <name evidence="2" type="ORF">P691DRAFT_804149</name>
</gene>
<dbReference type="EMBL" id="MU151052">
    <property type="protein sequence ID" value="KAF9454786.1"/>
    <property type="molecule type" value="Genomic_DNA"/>
</dbReference>
<comment type="caution">
    <text evidence="2">The sequence shown here is derived from an EMBL/GenBank/DDBJ whole genome shotgun (WGS) entry which is preliminary data.</text>
</comment>
<dbReference type="Proteomes" id="UP000807342">
    <property type="component" value="Unassembled WGS sequence"/>
</dbReference>
<keyword evidence="3" id="KW-1185">Reference proteome</keyword>
<protein>
    <submittedName>
        <fullName evidence="2">Uncharacterized protein</fullName>
    </submittedName>
</protein>
<evidence type="ECO:0000313" key="3">
    <source>
        <dbReference type="Proteomes" id="UP000807342"/>
    </source>
</evidence>
<feature type="compositionally biased region" description="Pro residues" evidence="1">
    <location>
        <begin position="229"/>
        <end position="245"/>
    </location>
</feature>